<reference evidence="1 2" key="1">
    <citation type="journal article" date="2015" name="Stand. Genomic Sci.">
        <title>Genomic Encyclopedia of Bacterial and Archaeal Type Strains, Phase III: the genomes of soil and plant-associated and newly described type strains.</title>
        <authorList>
            <person name="Whitman W.B."/>
            <person name="Woyke T."/>
            <person name="Klenk H.P."/>
            <person name="Zhou Y."/>
            <person name="Lilburn T.G."/>
            <person name="Beck B.J."/>
            <person name="De Vos P."/>
            <person name="Vandamme P."/>
            <person name="Eisen J.A."/>
            <person name="Garrity G."/>
            <person name="Hugenholtz P."/>
            <person name="Kyrpides N.C."/>
        </authorList>
    </citation>
    <scope>NUCLEOTIDE SEQUENCE [LARGE SCALE GENOMIC DNA]</scope>
    <source>
        <strain evidence="1 2">CGMCC 1.7748</strain>
    </source>
</reference>
<evidence type="ECO:0000313" key="2">
    <source>
        <dbReference type="Proteomes" id="UP000316624"/>
    </source>
</evidence>
<gene>
    <name evidence="1" type="ORF">IQ35_01093</name>
</gene>
<proteinExistence type="predicted"/>
<dbReference type="Proteomes" id="UP000316624">
    <property type="component" value="Unassembled WGS sequence"/>
</dbReference>
<dbReference type="AlphaFoldDB" id="A0A562KKX3"/>
<comment type="caution">
    <text evidence="1">The sequence shown here is derived from an EMBL/GenBank/DDBJ whole genome shotgun (WGS) entry which is preliminary data.</text>
</comment>
<dbReference type="RefSeq" id="WP_145072212.1">
    <property type="nucleotide sequence ID" value="NZ_JACIIY010000005.1"/>
</dbReference>
<dbReference type="EMBL" id="VLKK01000003">
    <property type="protein sequence ID" value="TWH96004.1"/>
    <property type="molecule type" value="Genomic_DNA"/>
</dbReference>
<sequence length="66" mass="7053">MGKQAVAIRRFTLGDRSYLQGAILPDLPDGQFSDLEAVELVRAAKPEDLAPVSLPSTGRKSRSAKG</sequence>
<keyword evidence="2" id="KW-1185">Reference proteome</keyword>
<name>A0A562KKX3_SPHWJ</name>
<protein>
    <submittedName>
        <fullName evidence="1">Uncharacterized protein</fullName>
    </submittedName>
</protein>
<evidence type="ECO:0000313" key="1">
    <source>
        <dbReference type="EMBL" id="TWH96004.1"/>
    </source>
</evidence>
<accession>A0A562KKX3</accession>
<organism evidence="1 2">
    <name type="scientific">Sphingobium wenxiniae (strain DSM 21828 / CGMCC 1.7748 / JZ-1)</name>
    <dbReference type="NCBI Taxonomy" id="595605"/>
    <lineage>
        <taxon>Bacteria</taxon>
        <taxon>Pseudomonadati</taxon>
        <taxon>Pseudomonadota</taxon>
        <taxon>Alphaproteobacteria</taxon>
        <taxon>Sphingomonadales</taxon>
        <taxon>Sphingomonadaceae</taxon>
        <taxon>Sphingobium</taxon>
    </lineage>
</organism>